<comment type="caution">
    <text evidence="2">The sequence shown here is derived from an EMBL/GenBank/DDBJ whole genome shotgun (WGS) entry which is preliminary data.</text>
</comment>
<evidence type="ECO:0000256" key="1">
    <source>
        <dbReference type="SAM" id="Phobius"/>
    </source>
</evidence>
<organism evidence="2 3">
    <name type="scientific">Thiohalocapsa halophila</name>
    <dbReference type="NCBI Taxonomy" id="69359"/>
    <lineage>
        <taxon>Bacteria</taxon>
        <taxon>Pseudomonadati</taxon>
        <taxon>Pseudomonadota</taxon>
        <taxon>Gammaproteobacteria</taxon>
        <taxon>Chromatiales</taxon>
        <taxon>Chromatiaceae</taxon>
        <taxon>Thiohalocapsa</taxon>
    </lineage>
</organism>
<dbReference type="RefSeq" id="WP_200240969.1">
    <property type="nucleotide sequence ID" value="NZ_NRRV01000065.1"/>
</dbReference>
<feature type="transmembrane region" description="Helical" evidence="1">
    <location>
        <begin position="40"/>
        <end position="59"/>
    </location>
</feature>
<evidence type="ECO:0000313" key="3">
    <source>
        <dbReference type="Proteomes" id="UP000748752"/>
    </source>
</evidence>
<keyword evidence="1" id="KW-0812">Transmembrane</keyword>
<gene>
    <name evidence="2" type="ORF">CKO31_20180</name>
</gene>
<reference evidence="2 3" key="1">
    <citation type="journal article" date="2020" name="Microorganisms">
        <title>Osmotic Adaptation and Compatible Solute Biosynthesis of Phototrophic Bacteria as Revealed from Genome Analyses.</title>
        <authorList>
            <person name="Imhoff J.F."/>
            <person name="Rahn T."/>
            <person name="Kunzel S."/>
            <person name="Keller A."/>
            <person name="Neulinger S.C."/>
        </authorList>
    </citation>
    <scope>NUCLEOTIDE SEQUENCE [LARGE SCALE GENOMIC DNA]</scope>
    <source>
        <strain evidence="2 3">DSM 6210</strain>
    </source>
</reference>
<protein>
    <submittedName>
        <fullName evidence="2">Uncharacterized protein</fullName>
    </submittedName>
</protein>
<keyword evidence="1" id="KW-1133">Transmembrane helix</keyword>
<accession>A0ABS1CMV5</accession>
<dbReference type="EMBL" id="NRRV01000065">
    <property type="protein sequence ID" value="MBK1633028.1"/>
    <property type="molecule type" value="Genomic_DNA"/>
</dbReference>
<sequence>MTALRIFQVTLLLVLWYFFAGLVFSRWLGLWPQGFEREGFFLIAAAMPWALLALDFHAPTDSLLGAAVRDLLFLLWLGCGIAANAAILNALLAAATRRIGVERALRRNVAAAWRRRR</sequence>
<name>A0ABS1CMV5_9GAMM</name>
<feature type="transmembrane region" description="Helical" evidence="1">
    <location>
        <begin position="6"/>
        <end position="28"/>
    </location>
</feature>
<feature type="transmembrane region" description="Helical" evidence="1">
    <location>
        <begin position="71"/>
        <end position="96"/>
    </location>
</feature>
<dbReference type="Proteomes" id="UP000748752">
    <property type="component" value="Unassembled WGS sequence"/>
</dbReference>
<keyword evidence="1" id="KW-0472">Membrane</keyword>
<proteinExistence type="predicted"/>
<keyword evidence="3" id="KW-1185">Reference proteome</keyword>
<evidence type="ECO:0000313" key="2">
    <source>
        <dbReference type="EMBL" id="MBK1633028.1"/>
    </source>
</evidence>